<dbReference type="AlphaFoldDB" id="W9V6C2"/>
<dbReference type="SUPFAM" id="SSF52540">
    <property type="entry name" value="P-loop containing nucleoside triphosphate hydrolases"/>
    <property type="match status" value="1"/>
</dbReference>
<dbReference type="EMBL" id="AONB01000005">
    <property type="protein sequence ID" value="EXJ11662.1"/>
    <property type="molecule type" value="Genomic_DNA"/>
</dbReference>
<dbReference type="GO" id="GO:0036431">
    <property type="term" value="F:dCMP kinase activity"/>
    <property type="evidence" value="ECO:0007669"/>
    <property type="project" value="InterPro"/>
</dbReference>
<organism evidence="9 10">
    <name type="scientific">Nitrincola nitratireducens</name>
    <dbReference type="NCBI Taxonomy" id="1229521"/>
    <lineage>
        <taxon>Bacteria</taxon>
        <taxon>Pseudomonadati</taxon>
        <taxon>Pseudomonadota</taxon>
        <taxon>Gammaproteobacteria</taxon>
        <taxon>Oceanospirillales</taxon>
        <taxon>Oceanospirillaceae</taxon>
        <taxon>Nitrincola</taxon>
    </lineage>
</organism>
<dbReference type="InterPro" id="IPR011994">
    <property type="entry name" value="Cytidylate_kinase_dom"/>
</dbReference>
<dbReference type="GO" id="GO:0036430">
    <property type="term" value="F:CMP kinase activity"/>
    <property type="evidence" value="ECO:0007669"/>
    <property type="project" value="RHEA"/>
</dbReference>
<keyword evidence="4 9" id="KW-0418">Kinase</keyword>
<evidence type="ECO:0000256" key="1">
    <source>
        <dbReference type="ARBA" id="ARBA00012906"/>
    </source>
</evidence>
<reference evidence="9 10" key="2">
    <citation type="journal article" date="2015" name="Syst. Appl. Microbiol.">
        <title>Nitrincola nitratireducens sp. nov. isolated from a haloalkaline crater lake.</title>
        <authorList>
            <person name="Singh A."/>
            <person name="Vaidya B."/>
            <person name="Tanuku N.R."/>
            <person name="Pinnaka A.K."/>
        </authorList>
    </citation>
    <scope>NUCLEOTIDE SEQUENCE [LARGE SCALE GENOMIC DNA]</scope>
    <source>
        <strain evidence="9 10">AK23</strain>
    </source>
</reference>
<evidence type="ECO:0000259" key="8">
    <source>
        <dbReference type="Pfam" id="PF02224"/>
    </source>
</evidence>
<reference evidence="10" key="1">
    <citation type="submission" date="2012-11" db="EMBL/GenBank/DDBJ databases">
        <authorList>
            <person name="Singh A."/>
            <person name="Pinnaka A.K."/>
            <person name="Vaidya B."/>
        </authorList>
    </citation>
    <scope>NUCLEOTIDE SEQUENCE [LARGE SCALE GENOMIC DNA]</scope>
    <source>
        <strain evidence="10">AK23</strain>
    </source>
</reference>
<keyword evidence="2 9" id="KW-0808">Transferase</keyword>
<keyword evidence="3" id="KW-0547">Nucleotide-binding</keyword>
<evidence type="ECO:0000256" key="5">
    <source>
        <dbReference type="ARBA" id="ARBA00022840"/>
    </source>
</evidence>
<keyword evidence="5" id="KW-0067">ATP-binding</keyword>
<dbReference type="Pfam" id="PF02224">
    <property type="entry name" value="Cytidylate_kin"/>
    <property type="match status" value="1"/>
</dbReference>
<evidence type="ECO:0000256" key="6">
    <source>
        <dbReference type="ARBA" id="ARBA00047615"/>
    </source>
</evidence>
<evidence type="ECO:0000256" key="4">
    <source>
        <dbReference type="ARBA" id="ARBA00022777"/>
    </source>
</evidence>
<sequence length="34" mass="3391">MSSLLPPVITVDGPSGSGKGTICRLLANALVGYC</sequence>
<name>W9V6C2_9GAMM</name>
<gene>
    <name evidence="9" type="primary">cmk_1</name>
    <name evidence="9" type="ORF">D791_01435</name>
</gene>
<evidence type="ECO:0000313" key="9">
    <source>
        <dbReference type="EMBL" id="EXJ11662.1"/>
    </source>
</evidence>
<comment type="catalytic activity">
    <reaction evidence="6">
        <text>dCMP + ATP = dCDP + ADP</text>
        <dbReference type="Rhea" id="RHEA:25094"/>
        <dbReference type="ChEBI" id="CHEBI:30616"/>
        <dbReference type="ChEBI" id="CHEBI:57566"/>
        <dbReference type="ChEBI" id="CHEBI:58593"/>
        <dbReference type="ChEBI" id="CHEBI:456216"/>
        <dbReference type="EC" id="2.7.4.25"/>
    </reaction>
</comment>
<accession>W9V6C2</accession>
<evidence type="ECO:0000313" key="10">
    <source>
        <dbReference type="Proteomes" id="UP000019464"/>
    </source>
</evidence>
<comment type="catalytic activity">
    <reaction evidence="7">
        <text>CMP + ATP = CDP + ADP</text>
        <dbReference type="Rhea" id="RHEA:11600"/>
        <dbReference type="ChEBI" id="CHEBI:30616"/>
        <dbReference type="ChEBI" id="CHEBI:58069"/>
        <dbReference type="ChEBI" id="CHEBI:60377"/>
        <dbReference type="ChEBI" id="CHEBI:456216"/>
        <dbReference type="EC" id="2.7.4.25"/>
    </reaction>
</comment>
<evidence type="ECO:0000256" key="7">
    <source>
        <dbReference type="ARBA" id="ARBA00048478"/>
    </source>
</evidence>
<comment type="caution">
    <text evidence="9">The sequence shown here is derived from an EMBL/GenBank/DDBJ whole genome shotgun (WGS) entry which is preliminary data.</text>
</comment>
<dbReference type="InterPro" id="IPR027417">
    <property type="entry name" value="P-loop_NTPase"/>
</dbReference>
<evidence type="ECO:0000256" key="2">
    <source>
        <dbReference type="ARBA" id="ARBA00022679"/>
    </source>
</evidence>
<proteinExistence type="predicted"/>
<keyword evidence="10" id="KW-1185">Reference proteome</keyword>
<protein>
    <recommendedName>
        <fullName evidence="1">(d)CMP kinase</fullName>
        <ecNumber evidence="1">2.7.4.25</ecNumber>
    </recommendedName>
</protein>
<dbReference type="Gene3D" id="3.40.50.300">
    <property type="entry name" value="P-loop containing nucleotide triphosphate hydrolases"/>
    <property type="match status" value="1"/>
</dbReference>
<feature type="domain" description="Cytidylate kinase" evidence="8">
    <location>
        <begin position="9"/>
        <end position="30"/>
    </location>
</feature>
<dbReference type="GO" id="GO:0005524">
    <property type="term" value="F:ATP binding"/>
    <property type="evidence" value="ECO:0007669"/>
    <property type="project" value="UniProtKB-KW"/>
</dbReference>
<dbReference type="Proteomes" id="UP000019464">
    <property type="component" value="Unassembled WGS sequence"/>
</dbReference>
<dbReference type="EC" id="2.7.4.25" evidence="1"/>
<evidence type="ECO:0000256" key="3">
    <source>
        <dbReference type="ARBA" id="ARBA00022741"/>
    </source>
</evidence>